<dbReference type="EMBL" id="UYSL01027042">
    <property type="protein sequence ID" value="VDL86316.1"/>
    <property type="molecule type" value="Genomic_DNA"/>
</dbReference>
<evidence type="ECO:0000313" key="2">
    <source>
        <dbReference type="Proteomes" id="UP000271162"/>
    </source>
</evidence>
<reference evidence="3" key="1">
    <citation type="submission" date="2017-02" db="UniProtKB">
        <authorList>
            <consortium name="WormBaseParasite"/>
        </authorList>
    </citation>
    <scope>IDENTIFICATION</scope>
</reference>
<accession>A0A0N4YXD0</accession>
<dbReference type="AlphaFoldDB" id="A0A0N4YXD0"/>
<gene>
    <name evidence="1" type="ORF">NBR_LOCUS21903</name>
</gene>
<keyword evidence="2" id="KW-1185">Reference proteome</keyword>
<protein>
    <submittedName>
        <fullName evidence="3">Secreted protein</fullName>
    </submittedName>
</protein>
<evidence type="ECO:0000313" key="1">
    <source>
        <dbReference type="EMBL" id="VDL86316.1"/>
    </source>
</evidence>
<name>A0A0N4YXD0_NIPBR</name>
<sequence length="81" mass="9262">MLIAVSVERSFRGASSSRNLNFKEAATLKPNLLSSFILLCWIVATAEDVHQRVAVPVRIPSDNKYCLLTVVYHFFIQYRVF</sequence>
<reference evidence="1 2" key="2">
    <citation type="submission" date="2018-11" db="EMBL/GenBank/DDBJ databases">
        <authorList>
            <consortium name="Pathogen Informatics"/>
        </authorList>
    </citation>
    <scope>NUCLEOTIDE SEQUENCE [LARGE SCALE GENOMIC DNA]</scope>
</reference>
<proteinExistence type="predicted"/>
<organism evidence="3">
    <name type="scientific">Nippostrongylus brasiliensis</name>
    <name type="common">Rat hookworm</name>
    <dbReference type="NCBI Taxonomy" id="27835"/>
    <lineage>
        <taxon>Eukaryota</taxon>
        <taxon>Metazoa</taxon>
        <taxon>Ecdysozoa</taxon>
        <taxon>Nematoda</taxon>
        <taxon>Chromadorea</taxon>
        <taxon>Rhabditida</taxon>
        <taxon>Rhabditina</taxon>
        <taxon>Rhabditomorpha</taxon>
        <taxon>Strongyloidea</taxon>
        <taxon>Heligmosomidae</taxon>
        <taxon>Nippostrongylus</taxon>
    </lineage>
</organism>
<dbReference type="Proteomes" id="UP000271162">
    <property type="component" value="Unassembled WGS sequence"/>
</dbReference>
<dbReference type="WBParaSite" id="NBR_0002190201-mRNA-1">
    <property type="protein sequence ID" value="NBR_0002190201-mRNA-1"/>
    <property type="gene ID" value="NBR_0002190201"/>
</dbReference>
<evidence type="ECO:0000313" key="3">
    <source>
        <dbReference type="WBParaSite" id="NBR_0002190201-mRNA-1"/>
    </source>
</evidence>